<dbReference type="InterPro" id="IPR027417">
    <property type="entry name" value="P-loop_NTPase"/>
</dbReference>
<protein>
    <recommendedName>
        <fullName evidence="4">PNK FHA domain-containing protein</fullName>
    </recommendedName>
</protein>
<dbReference type="EMBL" id="RQTK01000079">
    <property type="protein sequence ID" value="RUS88558.1"/>
    <property type="molecule type" value="Genomic_DNA"/>
</dbReference>
<dbReference type="OrthoDB" id="19045at2759"/>
<dbReference type="AlphaFoldDB" id="A0A433U441"/>
<name>A0A433U441_ELYCH</name>
<evidence type="ECO:0000256" key="1">
    <source>
        <dbReference type="SAM" id="MobiDB-lite"/>
    </source>
</evidence>
<dbReference type="NCBIfam" id="TIGR01662">
    <property type="entry name" value="HAD-SF-IIIA"/>
    <property type="match status" value="1"/>
</dbReference>
<dbReference type="NCBIfam" id="TIGR01664">
    <property type="entry name" value="DNA-3'-Pase"/>
    <property type="match status" value="1"/>
</dbReference>
<evidence type="ECO:0008006" key="4">
    <source>
        <dbReference type="Google" id="ProtNLM"/>
    </source>
</evidence>
<dbReference type="GO" id="GO:0003690">
    <property type="term" value="F:double-stranded DNA binding"/>
    <property type="evidence" value="ECO:0007669"/>
    <property type="project" value="TreeGrafter"/>
</dbReference>
<dbReference type="GO" id="GO:0046404">
    <property type="term" value="F:ATP-dependent polydeoxyribonucleotide 5'-hydroxyl-kinase activity"/>
    <property type="evidence" value="ECO:0007669"/>
    <property type="project" value="TreeGrafter"/>
</dbReference>
<dbReference type="SUPFAM" id="SSF52540">
    <property type="entry name" value="P-loop containing nucleoside triphosphate hydrolases"/>
    <property type="match status" value="1"/>
</dbReference>
<dbReference type="PANTHER" id="PTHR12083">
    <property type="entry name" value="BIFUNCTIONAL POLYNUCLEOTIDE PHOSPHATASE/KINASE"/>
    <property type="match status" value="1"/>
</dbReference>
<sequence length="415" mass="46779">MSKRNKRKAVTDADQRAKRARGETDLGHDLHWTAEGDKQGTCPLLLCLSSDTLEGRQKIAGFDIDFTIIKTASGRKFAVGSNDWEFWHEEVPAKLKSLHNDGYRIVFFTNQAGIEKQKTTPEIFKTKIEAIIKALDIPVYVFASTGVNHFRKPYTAMWDYCLEKCNQGKKVNTSESLYVGDAAGRAKNWAPNKPKDFSCSDRMFAANINIKFYTPEELFLGERSAPFEWGSLDPDAFLKTNPIITKANDNANYVEKTQEMIVMVGPPASGKSTFRQRYLEPHGYVAVNRDTLGTAEKCLKVAGEAMKKGKNVVVDNTNPAKNARASFVELAKKNGVPCRCIWLQTPLDLAHHLNLYRQSQTLGKTRRVPDVGYNVFKKNFEEPSKSEGFTEVIKVPFKPRFDTSADEALFKKWTV</sequence>
<organism evidence="2 3">
    <name type="scientific">Elysia chlorotica</name>
    <name type="common">Eastern emerald elysia</name>
    <name type="synonym">Sea slug</name>
    <dbReference type="NCBI Taxonomy" id="188477"/>
    <lineage>
        <taxon>Eukaryota</taxon>
        <taxon>Metazoa</taxon>
        <taxon>Spiralia</taxon>
        <taxon>Lophotrochozoa</taxon>
        <taxon>Mollusca</taxon>
        <taxon>Gastropoda</taxon>
        <taxon>Heterobranchia</taxon>
        <taxon>Euthyneura</taxon>
        <taxon>Panpulmonata</taxon>
        <taxon>Sacoglossa</taxon>
        <taxon>Placobranchoidea</taxon>
        <taxon>Plakobranchidae</taxon>
        <taxon>Elysia</taxon>
    </lineage>
</organism>
<dbReference type="GO" id="GO:0046403">
    <property type="term" value="F:polynucleotide 3'-phosphatase activity"/>
    <property type="evidence" value="ECO:0007669"/>
    <property type="project" value="TreeGrafter"/>
</dbReference>
<dbReference type="GO" id="GO:0006281">
    <property type="term" value="P:DNA repair"/>
    <property type="evidence" value="ECO:0007669"/>
    <property type="project" value="TreeGrafter"/>
</dbReference>
<dbReference type="CDD" id="cd01625">
    <property type="entry name" value="HAD_PNP"/>
    <property type="match status" value="1"/>
</dbReference>
<dbReference type="InterPro" id="IPR006549">
    <property type="entry name" value="HAD-SF_hydro_IIIA"/>
</dbReference>
<reference evidence="2 3" key="1">
    <citation type="submission" date="2019-01" db="EMBL/GenBank/DDBJ databases">
        <title>A draft genome assembly of the solar-powered sea slug Elysia chlorotica.</title>
        <authorList>
            <person name="Cai H."/>
            <person name="Li Q."/>
            <person name="Fang X."/>
            <person name="Li J."/>
            <person name="Curtis N.E."/>
            <person name="Altenburger A."/>
            <person name="Shibata T."/>
            <person name="Feng M."/>
            <person name="Maeda T."/>
            <person name="Schwartz J.A."/>
            <person name="Shigenobu S."/>
            <person name="Lundholm N."/>
            <person name="Nishiyama T."/>
            <person name="Yang H."/>
            <person name="Hasebe M."/>
            <person name="Li S."/>
            <person name="Pierce S.K."/>
            <person name="Wang J."/>
        </authorList>
    </citation>
    <scope>NUCLEOTIDE SEQUENCE [LARGE SCALE GENOMIC DNA]</scope>
    <source>
        <strain evidence="2">EC2010</strain>
        <tissue evidence="2">Whole organism of an adult</tissue>
    </source>
</reference>
<dbReference type="InterPro" id="IPR013954">
    <property type="entry name" value="PNK3P"/>
</dbReference>
<accession>A0A433U441</accession>
<dbReference type="PANTHER" id="PTHR12083:SF18">
    <property type="entry name" value="BIFUNCTIONAL POLYNUCLEOTIDE PHOSPHATASE_KINASE"/>
    <property type="match status" value="1"/>
</dbReference>
<dbReference type="InterPro" id="IPR023214">
    <property type="entry name" value="HAD_sf"/>
</dbReference>
<evidence type="ECO:0000313" key="3">
    <source>
        <dbReference type="Proteomes" id="UP000271974"/>
    </source>
</evidence>
<gene>
    <name evidence="2" type="ORF">EGW08_003658</name>
</gene>
<dbReference type="InterPro" id="IPR036412">
    <property type="entry name" value="HAD-like_sf"/>
</dbReference>
<keyword evidence="3" id="KW-1185">Reference proteome</keyword>
<dbReference type="FunFam" id="3.40.50.1000:FF:000078">
    <property type="entry name" value="Bifunctional polynucleotide phosphatase/kinase"/>
    <property type="match status" value="1"/>
</dbReference>
<dbReference type="Pfam" id="PF08645">
    <property type="entry name" value="PNK3P"/>
    <property type="match status" value="1"/>
</dbReference>
<dbReference type="Gene3D" id="3.40.50.1000">
    <property type="entry name" value="HAD superfamily/HAD-like"/>
    <property type="match status" value="1"/>
</dbReference>
<dbReference type="Proteomes" id="UP000271974">
    <property type="component" value="Unassembled WGS sequence"/>
</dbReference>
<feature type="region of interest" description="Disordered" evidence="1">
    <location>
        <begin position="1"/>
        <end position="22"/>
    </location>
</feature>
<feature type="compositionally biased region" description="Basic and acidic residues" evidence="1">
    <location>
        <begin position="9"/>
        <end position="22"/>
    </location>
</feature>
<dbReference type="GO" id="GO:0005634">
    <property type="term" value="C:nucleus"/>
    <property type="evidence" value="ECO:0007669"/>
    <property type="project" value="TreeGrafter"/>
</dbReference>
<dbReference type="SUPFAM" id="SSF56784">
    <property type="entry name" value="HAD-like"/>
    <property type="match status" value="1"/>
</dbReference>
<dbReference type="Gene3D" id="3.40.50.300">
    <property type="entry name" value="P-loop containing nucleotide triphosphate hydrolases"/>
    <property type="match status" value="1"/>
</dbReference>
<evidence type="ECO:0000313" key="2">
    <source>
        <dbReference type="EMBL" id="RUS88558.1"/>
    </source>
</evidence>
<dbReference type="Pfam" id="PF13671">
    <property type="entry name" value="AAA_33"/>
    <property type="match status" value="1"/>
</dbReference>
<dbReference type="InterPro" id="IPR006551">
    <property type="entry name" value="Polynucleotide_phosphatase"/>
</dbReference>
<dbReference type="STRING" id="188477.A0A433U441"/>
<dbReference type="FunFam" id="3.40.50.300:FF:000737">
    <property type="entry name" value="Bifunctional polynucleotide phosphatase/kinase"/>
    <property type="match status" value="1"/>
</dbReference>
<proteinExistence type="predicted"/>
<comment type="caution">
    <text evidence="2">The sequence shown here is derived from an EMBL/GenBank/DDBJ whole genome shotgun (WGS) entry which is preliminary data.</text>
</comment>